<accession>A0A4R8QIR6</accession>
<dbReference type="AlphaFoldDB" id="A0A4R8QIR6"/>
<organism evidence="4 5">
    <name type="scientific">Colletotrichum spinosum</name>
    <dbReference type="NCBI Taxonomy" id="1347390"/>
    <lineage>
        <taxon>Eukaryota</taxon>
        <taxon>Fungi</taxon>
        <taxon>Dikarya</taxon>
        <taxon>Ascomycota</taxon>
        <taxon>Pezizomycotina</taxon>
        <taxon>Sordariomycetes</taxon>
        <taxon>Hypocreomycetidae</taxon>
        <taxon>Glomerellales</taxon>
        <taxon>Glomerellaceae</taxon>
        <taxon>Colletotrichum</taxon>
        <taxon>Colletotrichum orbiculare species complex</taxon>
    </lineage>
</organism>
<dbReference type="EMBL" id="QAPG01000014">
    <property type="protein sequence ID" value="TDZ38818.1"/>
    <property type="molecule type" value="Genomic_DNA"/>
</dbReference>
<keyword evidence="5" id="KW-1185">Reference proteome</keyword>
<feature type="signal peptide" evidence="2">
    <location>
        <begin position="1"/>
        <end position="17"/>
    </location>
</feature>
<dbReference type="Pfam" id="PF14856">
    <property type="entry name" value="Hce2"/>
    <property type="match status" value="1"/>
</dbReference>
<keyword evidence="2" id="KW-0732">Signal</keyword>
<feature type="domain" description="Ecp2 effector protein-like" evidence="3">
    <location>
        <begin position="92"/>
        <end position="184"/>
    </location>
</feature>
<feature type="chain" id="PRO_5020299754" description="Ecp2 effector protein-like domain-containing protein" evidence="2">
    <location>
        <begin position="18"/>
        <end position="419"/>
    </location>
</feature>
<evidence type="ECO:0000259" key="3">
    <source>
        <dbReference type="Pfam" id="PF14856"/>
    </source>
</evidence>
<evidence type="ECO:0000313" key="5">
    <source>
        <dbReference type="Proteomes" id="UP000295083"/>
    </source>
</evidence>
<feature type="compositionally biased region" description="Basic and acidic residues" evidence="1">
    <location>
        <begin position="393"/>
        <end position="413"/>
    </location>
</feature>
<reference evidence="4 5" key="1">
    <citation type="submission" date="2018-11" db="EMBL/GenBank/DDBJ databases">
        <title>Genome sequence and assembly of Colletotrichum spinosum.</title>
        <authorList>
            <person name="Gan P."/>
            <person name="Shirasu K."/>
        </authorList>
    </citation>
    <scope>NUCLEOTIDE SEQUENCE [LARGE SCALE GENOMIC DNA]</scope>
    <source>
        <strain evidence="4 5">CBS 515.97</strain>
    </source>
</reference>
<gene>
    <name evidence="4" type="ORF">C8035_v006616</name>
</gene>
<name>A0A4R8QIR6_9PEZI</name>
<proteinExistence type="predicted"/>
<dbReference type="Proteomes" id="UP000295083">
    <property type="component" value="Unassembled WGS sequence"/>
</dbReference>
<sequence length="419" mass="46233">MRLITVLAFAAQAVALALPGDAPLIGAPAAIARSVSQEVKFMASNGSEVIVNIGTGFGIANNVHTVPGTISKAITFEPANGFAELCTTRATRKEGNGLPRRDDCQALQDYVKNNNVLVYFEDNDSDLNRWAEIFWVGSCAFRARTPSHNIVFSNADITHFIERVLSREAWTVEGRVSGSGEADCAAVDGPSGFASMFWRLEQRGPLPNINTLMARDPETSTLVVQPFDVIPANTSAYIDGEYIDSHTLTKRFHVVSGDSKQTVQGPLCKPTWMSGEWSEPKMPLERDCRDLLKFVDSNKAEIHFDESDKDKLARFASYETCGLAFIPRKFPIVITSRDMADFLSALLDWSSTNRDGKLRGKMGVECSVSTDKLNGVFQLFWRDPQLPLPALDPKQDPEHGAKPEPERKPEVKPKPTQLN</sequence>
<evidence type="ECO:0000256" key="1">
    <source>
        <dbReference type="SAM" id="MobiDB-lite"/>
    </source>
</evidence>
<dbReference type="InterPro" id="IPR029226">
    <property type="entry name" value="Ecp2-like"/>
</dbReference>
<protein>
    <recommendedName>
        <fullName evidence="3">Ecp2 effector protein-like domain-containing protein</fullName>
    </recommendedName>
</protein>
<evidence type="ECO:0000313" key="4">
    <source>
        <dbReference type="EMBL" id="TDZ38818.1"/>
    </source>
</evidence>
<comment type="caution">
    <text evidence="4">The sequence shown here is derived from an EMBL/GenBank/DDBJ whole genome shotgun (WGS) entry which is preliminary data.</text>
</comment>
<feature type="region of interest" description="Disordered" evidence="1">
    <location>
        <begin position="387"/>
        <end position="419"/>
    </location>
</feature>
<evidence type="ECO:0000256" key="2">
    <source>
        <dbReference type="SAM" id="SignalP"/>
    </source>
</evidence>